<evidence type="ECO:0000313" key="3">
    <source>
        <dbReference type="EMBL" id="CAB4037718.1"/>
    </source>
</evidence>
<keyword evidence="2" id="KW-0677">Repeat</keyword>
<protein>
    <submittedName>
        <fullName evidence="3">Kelch 3</fullName>
    </submittedName>
</protein>
<dbReference type="Gene3D" id="2.120.10.80">
    <property type="entry name" value="Kelch-type beta propeller"/>
    <property type="match status" value="2"/>
</dbReference>
<gene>
    <name evidence="3" type="ORF">PACLA_8A064252</name>
</gene>
<comment type="caution">
    <text evidence="3">The sequence shown here is derived from an EMBL/GenBank/DDBJ whole genome shotgun (WGS) entry which is preliminary data.</text>
</comment>
<dbReference type="SUPFAM" id="SSF117281">
    <property type="entry name" value="Kelch motif"/>
    <property type="match status" value="2"/>
</dbReference>
<dbReference type="PANTHER" id="PTHR45632:SF3">
    <property type="entry name" value="KELCH-LIKE PROTEIN 32"/>
    <property type="match status" value="1"/>
</dbReference>
<proteinExistence type="predicted"/>
<dbReference type="AlphaFoldDB" id="A0A7D9LVA5"/>
<feature type="non-terminal residue" evidence="3">
    <location>
        <position position="385"/>
    </location>
</feature>
<dbReference type="Pfam" id="PF01344">
    <property type="entry name" value="Kelch_1"/>
    <property type="match status" value="1"/>
</dbReference>
<name>A0A7D9LVA5_PARCT</name>
<dbReference type="SMART" id="SM00612">
    <property type="entry name" value="Kelch"/>
    <property type="match status" value="5"/>
</dbReference>
<keyword evidence="4" id="KW-1185">Reference proteome</keyword>
<sequence>MDTVNANLASVTEKLDRIGTNVEANMESVQNQLKEQERVNRQLRADIVETKERLNGITEQLEQMTHETSQEEQAEEMKKGIAEPDGVDRETKVVIAGGANPTNLKSVEIFSQSNGIWTPLQPMEDIHSGASSVVYNNQLFVVGGWTQSIEKLSLGAVHVDQSIPWENVPAELPVMLEGHCSVVYNGRLIVIGGLRALSNDFKCLDSILEISLEVPPSTTELTTMKQARRFHGVATFGDKIVIFGGAESLALKRSELALDCVVMYDISKNEFNELAPLPHPVSAMAIVKWGDENVIIMGGADSNDQPLNKVIIYNIKTQKSYELPDMKYKRKGCVAAVVKDTVIVMGGQNERGNYLKSVESFKFDRFTWEDLPEMNEARSHATAVA</sequence>
<dbReference type="PANTHER" id="PTHR45632">
    <property type="entry name" value="LD33804P"/>
    <property type="match status" value="1"/>
</dbReference>
<dbReference type="InterPro" id="IPR015915">
    <property type="entry name" value="Kelch-typ_b-propeller"/>
</dbReference>
<dbReference type="Proteomes" id="UP001152795">
    <property type="component" value="Unassembled WGS sequence"/>
</dbReference>
<accession>A0A7D9LVA5</accession>
<keyword evidence="1" id="KW-0880">Kelch repeat</keyword>
<evidence type="ECO:0000256" key="2">
    <source>
        <dbReference type="ARBA" id="ARBA00022737"/>
    </source>
</evidence>
<organism evidence="3 4">
    <name type="scientific">Paramuricea clavata</name>
    <name type="common">Red gorgonian</name>
    <name type="synonym">Violescent sea-whip</name>
    <dbReference type="NCBI Taxonomy" id="317549"/>
    <lineage>
        <taxon>Eukaryota</taxon>
        <taxon>Metazoa</taxon>
        <taxon>Cnidaria</taxon>
        <taxon>Anthozoa</taxon>
        <taxon>Octocorallia</taxon>
        <taxon>Malacalcyonacea</taxon>
        <taxon>Plexauridae</taxon>
        <taxon>Paramuricea</taxon>
    </lineage>
</organism>
<dbReference type="EMBL" id="CACRXK020023398">
    <property type="protein sequence ID" value="CAB4037718.1"/>
    <property type="molecule type" value="Genomic_DNA"/>
</dbReference>
<evidence type="ECO:0000256" key="1">
    <source>
        <dbReference type="ARBA" id="ARBA00022441"/>
    </source>
</evidence>
<evidence type="ECO:0000313" key="4">
    <source>
        <dbReference type="Proteomes" id="UP001152795"/>
    </source>
</evidence>
<dbReference type="InterPro" id="IPR006652">
    <property type="entry name" value="Kelch_1"/>
</dbReference>
<reference evidence="3" key="1">
    <citation type="submission" date="2020-04" db="EMBL/GenBank/DDBJ databases">
        <authorList>
            <person name="Alioto T."/>
            <person name="Alioto T."/>
            <person name="Gomez Garrido J."/>
        </authorList>
    </citation>
    <scope>NUCLEOTIDE SEQUENCE</scope>
    <source>
        <strain evidence="3">A484AB</strain>
    </source>
</reference>
<dbReference type="OrthoDB" id="7923847at2759"/>
<dbReference type="Pfam" id="PF24681">
    <property type="entry name" value="Kelch_KLHDC2_KLHL20_DRC7"/>
    <property type="match status" value="1"/>
</dbReference>